<keyword evidence="3" id="KW-1185">Reference proteome</keyword>
<feature type="region of interest" description="Disordered" evidence="1">
    <location>
        <begin position="1"/>
        <end position="28"/>
    </location>
</feature>
<protein>
    <submittedName>
        <fullName evidence="2">Uncharacterized protein</fullName>
    </submittedName>
</protein>
<dbReference type="EMBL" id="BMAT01004635">
    <property type="protein sequence ID" value="GFR77428.1"/>
    <property type="molecule type" value="Genomic_DNA"/>
</dbReference>
<reference evidence="2 3" key="1">
    <citation type="journal article" date="2021" name="Elife">
        <title>Chloroplast acquisition without the gene transfer in kleptoplastic sea slugs, Plakobranchus ocellatus.</title>
        <authorList>
            <person name="Maeda T."/>
            <person name="Takahashi S."/>
            <person name="Yoshida T."/>
            <person name="Shimamura S."/>
            <person name="Takaki Y."/>
            <person name="Nagai Y."/>
            <person name="Toyoda A."/>
            <person name="Suzuki Y."/>
            <person name="Arimoto A."/>
            <person name="Ishii H."/>
            <person name="Satoh N."/>
            <person name="Nishiyama T."/>
            <person name="Hasebe M."/>
            <person name="Maruyama T."/>
            <person name="Minagawa J."/>
            <person name="Obokata J."/>
            <person name="Shigenobu S."/>
        </authorList>
    </citation>
    <scope>NUCLEOTIDE SEQUENCE [LARGE SCALE GENOMIC DNA]</scope>
</reference>
<feature type="compositionally biased region" description="Basic and acidic residues" evidence="1">
    <location>
        <begin position="14"/>
        <end position="28"/>
    </location>
</feature>
<dbReference type="Proteomes" id="UP000762676">
    <property type="component" value="Unassembled WGS sequence"/>
</dbReference>
<proteinExistence type="predicted"/>
<gene>
    <name evidence="2" type="ORF">ElyMa_002237800</name>
</gene>
<sequence length="152" mass="16599">MKKNRGLESTNNSAREKPPIVISSEEKQSMDIISRHKALRKIVSERERGGGPRQSSPLYQLSSRSERERGGRASAAVVTTVLAVIVATPTSVTRSERGPERGLSWRAGRSAETKGALLLSFTFVSLGGKNKSSYIFSNPIPEESLFYPFSGT</sequence>
<evidence type="ECO:0000313" key="3">
    <source>
        <dbReference type="Proteomes" id="UP000762676"/>
    </source>
</evidence>
<evidence type="ECO:0000313" key="2">
    <source>
        <dbReference type="EMBL" id="GFR77428.1"/>
    </source>
</evidence>
<feature type="region of interest" description="Disordered" evidence="1">
    <location>
        <begin position="44"/>
        <end position="72"/>
    </location>
</feature>
<evidence type="ECO:0000256" key="1">
    <source>
        <dbReference type="SAM" id="MobiDB-lite"/>
    </source>
</evidence>
<dbReference type="AlphaFoldDB" id="A0AAV4FVT2"/>
<comment type="caution">
    <text evidence="2">The sequence shown here is derived from an EMBL/GenBank/DDBJ whole genome shotgun (WGS) entry which is preliminary data.</text>
</comment>
<organism evidence="2 3">
    <name type="scientific">Elysia marginata</name>
    <dbReference type="NCBI Taxonomy" id="1093978"/>
    <lineage>
        <taxon>Eukaryota</taxon>
        <taxon>Metazoa</taxon>
        <taxon>Spiralia</taxon>
        <taxon>Lophotrochozoa</taxon>
        <taxon>Mollusca</taxon>
        <taxon>Gastropoda</taxon>
        <taxon>Heterobranchia</taxon>
        <taxon>Euthyneura</taxon>
        <taxon>Panpulmonata</taxon>
        <taxon>Sacoglossa</taxon>
        <taxon>Placobranchoidea</taxon>
        <taxon>Plakobranchidae</taxon>
        <taxon>Elysia</taxon>
    </lineage>
</organism>
<accession>A0AAV4FVT2</accession>
<name>A0AAV4FVT2_9GAST</name>
<feature type="non-terminal residue" evidence="2">
    <location>
        <position position="152"/>
    </location>
</feature>